<evidence type="ECO:0000256" key="1">
    <source>
        <dbReference type="ARBA" id="ARBA00004651"/>
    </source>
</evidence>
<gene>
    <name evidence="9 10" type="primary">fliQ</name>
    <name evidence="10" type="ORF">ACFPM8_16110</name>
</gene>
<evidence type="ECO:0000256" key="5">
    <source>
        <dbReference type="ARBA" id="ARBA00022692"/>
    </source>
</evidence>
<keyword evidence="6 9" id="KW-1133">Transmembrane helix</keyword>
<accession>A0ABW0MF01</accession>
<evidence type="ECO:0000256" key="6">
    <source>
        <dbReference type="ARBA" id="ARBA00022989"/>
    </source>
</evidence>
<keyword evidence="8 9" id="KW-0975">Bacterial flagellum</keyword>
<keyword evidence="10" id="KW-0969">Cilium</keyword>
<protein>
    <recommendedName>
        <fullName evidence="3 9">Flagellar biosynthetic protein FliQ</fullName>
    </recommendedName>
</protein>
<feature type="transmembrane region" description="Helical" evidence="9">
    <location>
        <begin position="12"/>
        <end position="39"/>
    </location>
</feature>
<evidence type="ECO:0000256" key="4">
    <source>
        <dbReference type="ARBA" id="ARBA00022475"/>
    </source>
</evidence>
<keyword evidence="10" id="KW-0282">Flagellum</keyword>
<proteinExistence type="inferred from homology"/>
<evidence type="ECO:0000313" key="11">
    <source>
        <dbReference type="Proteomes" id="UP001596045"/>
    </source>
</evidence>
<evidence type="ECO:0000256" key="8">
    <source>
        <dbReference type="ARBA" id="ARBA00023143"/>
    </source>
</evidence>
<feature type="transmembrane region" description="Helical" evidence="9">
    <location>
        <begin position="51"/>
        <end position="70"/>
    </location>
</feature>
<keyword evidence="5 9" id="KW-0812">Transmembrane</keyword>
<dbReference type="PRINTS" id="PR00952">
    <property type="entry name" value="TYPE3IMQPROT"/>
</dbReference>
<evidence type="ECO:0000256" key="2">
    <source>
        <dbReference type="ARBA" id="ARBA00006156"/>
    </source>
</evidence>
<organism evidence="10 11">
    <name type="scientific">Paraherbaspirillum soli</name>
    <dbReference type="NCBI Taxonomy" id="631222"/>
    <lineage>
        <taxon>Bacteria</taxon>
        <taxon>Pseudomonadati</taxon>
        <taxon>Pseudomonadota</taxon>
        <taxon>Betaproteobacteria</taxon>
        <taxon>Burkholderiales</taxon>
        <taxon>Oxalobacteraceae</taxon>
        <taxon>Paraherbaspirillum</taxon>
    </lineage>
</organism>
<evidence type="ECO:0000313" key="10">
    <source>
        <dbReference type="EMBL" id="MFC5475486.1"/>
    </source>
</evidence>
<dbReference type="NCBIfam" id="TIGR01402">
    <property type="entry name" value="fliQ"/>
    <property type="match status" value="1"/>
</dbReference>
<keyword evidence="7 9" id="KW-0472">Membrane</keyword>
<dbReference type="Pfam" id="PF01313">
    <property type="entry name" value="Bac_export_3"/>
    <property type="match status" value="1"/>
</dbReference>
<evidence type="ECO:0000256" key="9">
    <source>
        <dbReference type="RuleBase" id="RU364090"/>
    </source>
</evidence>
<keyword evidence="10" id="KW-0966">Cell projection</keyword>
<dbReference type="PANTHER" id="PTHR34040:SF2">
    <property type="entry name" value="FLAGELLAR BIOSYNTHETIC PROTEIN FLIQ"/>
    <property type="match status" value="1"/>
</dbReference>
<dbReference type="PIRSF" id="PIRSF004669">
    <property type="entry name" value="FliQ"/>
    <property type="match status" value="1"/>
</dbReference>
<name>A0ABW0MF01_9BURK</name>
<dbReference type="InterPro" id="IPR002191">
    <property type="entry name" value="Bac_export_3"/>
</dbReference>
<sequence length="88" mass="9542">MSADHALQMMAQLFWNCFLIALPVLAVTLAVGVLISIFQVVTQLQESSLSYVPKLAAAGITLLLCGSWMLNRLVSFATTLFSSIPNLK</sequence>
<comment type="similarity">
    <text evidence="2 9">Belongs to the FliQ/MopD/SpaQ family.</text>
</comment>
<dbReference type="RefSeq" id="WP_378998824.1">
    <property type="nucleotide sequence ID" value="NZ_JBHSMT010000028.1"/>
</dbReference>
<evidence type="ECO:0000256" key="7">
    <source>
        <dbReference type="ARBA" id="ARBA00023136"/>
    </source>
</evidence>
<comment type="caution">
    <text evidence="10">The sequence shown here is derived from an EMBL/GenBank/DDBJ whole genome shotgun (WGS) entry which is preliminary data.</text>
</comment>
<comment type="function">
    <text evidence="9">Role in flagellar biosynthesis.</text>
</comment>
<evidence type="ECO:0000256" key="3">
    <source>
        <dbReference type="ARBA" id="ARBA00021718"/>
    </source>
</evidence>
<comment type="subcellular location">
    <subcellularLocation>
        <location evidence="1 9">Cell membrane</location>
        <topology evidence="1">Multi-pass membrane protein</topology>
    </subcellularLocation>
    <subcellularLocation>
        <location evidence="9">Bacterial flagellum basal body</location>
    </subcellularLocation>
</comment>
<dbReference type="PANTHER" id="PTHR34040">
    <property type="entry name" value="FLAGELLAR BIOSYNTHETIC PROTEIN FLIQ"/>
    <property type="match status" value="1"/>
</dbReference>
<dbReference type="EMBL" id="JBHSMT010000028">
    <property type="protein sequence ID" value="MFC5475486.1"/>
    <property type="molecule type" value="Genomic_DNA"/>
</dbReference>
<dbReference type="Proteomes" id="UP001596045">
    <property type="component" value="Unassembled WGS sequence"/>
</dbReference>
<keyword evidence="11" id="KW-1185">Reference proteome</keyword>
<dbReference type="InterPro" id="IPR006305">
    <property type="entry name" value="FliQ"/>
</dbReference>
<reference evidence="11" key="1">
    <citation type="journal article" date="2019" name="Int. J. Syst. Evol. Microbiol.">
        <title>The Global Catalogue of Microorganisms (GCM) 10K type strain sequencing project: providing services to taxonomists for standard genome sequencing and annotation.</title>
        <authorList>
            <consortium name="The Broad Institute Genomics Platform"/>
            <consortium name="The Broad Institute Genome Sequencing Center for Infectious Disease"/>
            <person name="Wu L."/>
            <person name="Ma J."/>
        </authorList>
    </citation>
    <scope>NUCLEOTIDE SEQUENCE [LARGE SCALE GENOMIC DNA]</scope>
    <source>
        <strain evidence="11">JCM 17066</strain>
    </source>
</reference>
<keyword evidence="4 9" id="KW-1003">Cell membrane</keyword>